<reference evidence="1" key="1">
    <citation type="submission" date="2020-05" db="EMBL/GenBank/DDBJ databases">
        <authorList>
            <person name="Chiriac C."/>
            <person name="Salcher M."/>
            <person name="Ghai R."/>
            <person name="Kavagutti S V."/>
        </authorList>
    </citation>
    <scope>NUCLEOTIDE SEQUENCE</scope>
</reference>
<proteinExistence type="predicted"/>
<accession>A0A6J7EKA3</accession>
<gene>
    <name evidence="1" type="ORF">UFOPK3402_01578</name>
</gene>
<dbReference type="EMBL" id="CAFBLS010000227">
    <property type="protein sequence ID" value="CAB4883972.1"/>
    <property type="molecule type" value="Genomic_DNA"/>
</dbReference>
<evidence type="ECO:0000313" key="1">
    <source>
        <dbReference type="EMBL" id="CAB4883972.1"/>
    </source>
</evidence>
<protein>
    <submittedName>
        <fullName evidence="1">Unannotated protein</fullName>
    </submittedName>
</protein>
<name>A0A6J7EKA3_9ZZZZ</name>
<sequence>MTIIFVLVALGVIAAVGLAAAGRLGGATQAIPDRRPDTLDGEPAFDVVLRGYRMDEVDATIADLRRRLGEATPSATE</sequence>
<dbReference type="AlphaFoldDB" id="A0A6J7EKA3"/>
<organism evidence="1">
    <name type="scientific">freshwater metagenome</name>
    <dbReference type="NCBI Taxonomy" id="449393"/>
    <lineage>
        <taxon>unclassified sequences</taxon>
        <taxon>metagenomes</taxon>
        <taxon>ecological metagenomes</taxon>
    </lineage>
</organism>